<dbReference type="PANTHER" id="PTHR38465:SF2">
    <property type="entry name" value="HTH-TYPE TRANSCRIPTIONAL REGULATOR MMPR5"/>
    <property type="match status" value="1"/>
</dbReference>
<dbReference type="Gene3D" id="1.10.10.10">
    <property type="entry name" value="Winged helix-like DNA-binding domain superfamily/Winged helix DNA-binding domain"/>
    <property type="match status" value="1"/>
</dbReference>
<dbReference type="InterPro" id="IPR052362">
    <property type="entry name" value="HTH-GbsR_regulator"/>
</dbReference>
<dbReference type="EMBL" id="JAMPLM010000021">
    <property type="protein sequence ID" value="MEP1060715.1"/>
    <property type="molecule type" value="Genomic_DNA"/>
</dbReference>
<dbReference type="PANTHER" id="PTHR38465">
    <property type="entry name" value="HTH-TYPE TRANSCRIPTIONAL REGULATOR MJ1563-RELATED"/>
    <property type="match status" value="1"/>
</dbReference>
<keyword evidence="1" id="KW-0805">Transcription regulation</keyword>
<proteinExistence type="predicted"/>
<dbReference type="Gene3D" id="1.10.287.160">
    <property type="entry name" value="HR1 repeat"/>
    <property type="match status" value="1"/>
</dbReference>
<evidence type="ECO:0000256" key="2">
    <source>
        <dbReference type="ARBA" id="ARBA00023125"/>
    </source>
</evidence>
<keyword evidence="2" id="KW-0238">DNA-binding</keyword>
<keyword evidence="6" id="KW-1185">Reference proteome</keyword>
<dbReference type="Proteomes" id="UP001476950">
    <property type="component" value="Unassembled WGS sequence"/>
</dbReference>
<comment type="caution">
    <text evidence="5">The sequence shown here is derived from an EMBL/GenBank/DDBJ whole genome shotgun (WGS) entry which is preliminary data.</text>
</comment>
<name>A0ABV0KNC7_9CYAN</name>
<sequence length="190" mass="21535">MSATSLPNTDPSLMKPEPLLEPLPFEFPPLEQQQFIETVGLSFELVGLPRMAGRILGWLLISNPTHQSPGELATVLQASKGSISTMTRLLTQLGLIERTSLPGKRRDYFRIKPNAWAELTKQRITQIKTFRQIAEQGLKLIDDSAPPLRQRLEEMHAIHAFLEQELPLMMERWEQQHTSQVMPTATDSPT</sequence>
<evidence type="ECO:0000256" key="3">
    <source>
        <dbReference type="ARBA" id="ARBA00023163"/>
    </source>
</evidence>
<evidence type="ECO:0000259" key="4">
    <source>
        <dbReference type="Pfam" id="PF12802"/>
    </source>
</evidence>
<dbReference type="InterPro" id="IPR000835">
    <property type="entry name" value="HTH_MarR-typ"/>
</dbReference>
<dbReference type="RefSeq" id="WP_190446875.1">
    <property type="nucleotide sequence ID" value="NZ_JAMPLM010000021.1"/>
</dbReference>
<feature type="domain" description="HTH marR-type" evidence="4">
    <location>
        <begin position="47"/>
        <end position="106"/>
    </location>
</feature>
<evidence type="ECO:0000256" key="1">
    <source>
        <dbReference type="ARBA" id="ARBA00023015"/>
    </source>
</evidence>
<dbReference type="InterPro" id="IPR036390">
    <property type="entry name" value="WH_DNA-bd_sf"/>
</dbReference>
<evidence type="ECO:0000313" key="5">
    <source>
        <dbReference type="EMBL" id="MEP1060715.1"/>
    </source>
</evidence>
<dbReference type="SUPFAM" id="SSF46785">
    <property type="entry name" value="Winged helix' DNA-binding domain"/>
    <property type="match status" value="1"/>
</dbReference>
<organism evidence="5 6">
    <name type="scientific">Stenomitos frigidus AS-A4</name>
    <dbReference type="NCBI Taxonomy" id="2933935"/>
    <lineage>
        <taxon>Bacteria</taxon>
        <taxon>Bacillati</taxon>
        <taxon>Cyanobacteriota</taxon>
        <taxon>Cyanophyceae</taxon>
        <taxon>Leptolyngbyales</taxon>
        <taxon>Leptolyngbyaceae</taxon>
        <taxon>Stenomitos</taxon>
    </lineage>
</organism>
<dbReference type="Pfam" id="PF12802">
    <property type="entry name" value="MarR_2"/>
    <property type="match status" value="1"/>
</dbReference>
<protein>
    <submittedName>
        <fullName evidence="5">MarR family transcriptional regulator</fullName>
    </submittedName>
</protein>
<evidence type="ECO:0000313" key="6">
    <source>
        <dbReference type="Proteomes" id="UP001476950"/>
    </source>
</evidence>
<keyword evidence="3" id="KW-0804">Transcription</keyword>
<reference evidence="5 6" key="1">
    <citation type="submission" date="2022-04" db="EMBL/GenBank/DDBJ databases">
        <title>Positive selection, recombination, and allopatry shape intraspecific diversity of widespread and dominant cyanobacteria.</title>
        <authorList>
            <person name="Wei J."/>
            <person name="Shu W."/>
            <person name="Hu C."/>
        </authorList>
    </citation>
    <scope>NUCLEOTIDE SEQUENCE [LARGE SCALE GENOMIC DNA]</scope>
    <source>
        <strain evidence="5 6">AS-A4</strain>
    </source>
</reference>
<gene>
    <name evidence="5" type="ORF">NDI38_19985</name>
</gene>
<dbReference type="InterPro" id="IPR036388">
    <property type="entry name" value="WH-like_DNA-bd_sf"/>
</dbReference>
<accession>A0ABV0KNC7</accession>